<evidence type="ECO:0000256" key="2">
    <source>
        <dbReference type="ARBA" id="ARBA00023002"/>
    </source>
</evidence>
<dbReference type="Pfam" id="PF08240">
    <property type="entry name" value="ADH_N"/>
    <property type="match status" value="1"/>
</dbReference>
<dbReference type="InterPro" id="IPR011032">
    <property type="entry name" value="GroES-like_sf"/>
</dbReference>
<dbReference type="SUPFAM" id="SSF51735">
    <property type="entry name" value="NAD(P)-binding Rossmann-fold domains"/>
    <property type="match status" value="1"/>
</dbReference>
<feature type="region of interest" description="Disordered" evidence="3">
    <location>
        <begin position="338"/>
        <end position="362"/>
    </location>
</feature>
<dbReference type="SMART" id="SM00829">
    <property type="entry name" value="PKS_ER"/>
    <property type="match status" value="1"/>
</dbReference>
<protein>
    <recommendedName>
        <fullName evidence="4">Enoyl reductase (ER) domain-containing protein</fullName>
    </recommendedName>
</protein>
<dbReference type="GO" id="GO:0016651">
    <property type="term" value="F:oxidoreductase activity, acting on NAD(P)H"/>
    <property type="evidence" value="ECO:0007669"/>
    <property type="project" value="InterPro"/>
</dbReference>
<feature type="domain" description="Enoyl reductase (ER)" evidence="4">
    <location>
        <begin position="69"/>
        <end position="448"/>
    </location>
</feature>
<name>A0A194UW53_CYTMA</name>
<dbReference type="CDD" id="cd08249">
    <property type="entry name" value="enoyl_reductase_like"/>
    <property type="match status" value="1"/>
</dbReference>
<feature type="region of interest" description="Disordered" evidence="3">
    <location>
        <begin position="14"/>
        <end position="47"/>
    </location>
</feature>
<dbReference type="STRING" id="694573.A0A194UW53"/>
<evidence type="ECO:0000259" key="4">
    <source>
        <dbReference type="SMART" id="SM00829"/>
    </source>
</evidence>
<dbReference type="EMBL" id="KN714683">
    <property type="protein sequence ID" value="KUI55849.1"/>
    <property type="molecule type" value="Genomic_DNA"/>
</dbReference>
<feature type="compositionally biased region" description="Low complexity" evidence="3">
    <location>
        <begin position="21"/>
        <end position="42"/>
    </location>
</feature>
<dbReference type="InterPro" id="IPR020843">
    <property type="entry name" value="ER"/>
</dbReference>
<dbReference type="InterPro" id="IPR047122">
    <property type="entry name" value="Trans-enoyl_RdTase-like"/>
</dbReference>
<dbReference type="Gene3D" id="3.40.50.720">
    <property type="entry name" value="NAD(P)-binding Rossmann-like Domain"/>
    <property type="match status" value="1"/>
</dbReference>
<evidence type="ECO:0000313" key="6">
    <source>
        <dbReference type="Proteomes" id="UP000078576"/>
    </source>
</evidence>
<proteinExistence type="inferred from homology"/>
<keyword evidence="2" id="KW-0560">Oxidoreductase</keyword>
<dbReference type="OrthoDB" id="201656at2759"/>
<evidence type="ECO:0000313" key="5">
    <source>
        <dbReference type="EMBL" id="KUI55849.1"/>
    </source>
</evidence>
<organism evidence="5 6">
    <name type="scientific">Cytospora mali</name>
    <name type="common">Apple Valsa canker fungus</name>
    <name type="synonym">Valsa mali</name>
    <dbReference type="NCBI Taxonomy" id="578113"/>
    <lineage>
        <taxon>Eukaryota</taxon>
        <taxon>Fungi</taxon>
        <taxon>Dikarya</taxon>
        <taxon>Ascomycota</taxon>
        <taxon>Pezizomycotina</taxon>
        <taxon>Sordariomycetes</taxon>
        <taxon>Sordariomycetidae</taxon>
        <taxon>Diaporthales</taxon>
        <taxon>Cytosporaceae</taxon>
        <taxon>Cytospora</taxon>
    </lineage>
</organism>
<comment type="similarity">
    <text evidence="1">Belongs to the zinc-containing alcohol dehydrogenase family.</text>
</comment>
<dbReference type="PANTHER" id="PTHR43482:SF2">
    <property type="entry name" value="ZINC-BINDING DEHYDROGENASE FAMILY, PUTATIVE (AFU_ORTHOLOGUE AFUA_3G15030)-RELATED"/>
    <property type="match status" value="1"/>
</dbReference>
<dbReference type="AlphaFoldDB" id="A0A194UW53"/>
<reference evidence="6" key="1">
    <citation type="submission" date="2014-12" db="EMBL/GenBank/DDBJ databases">
        <title>Genome Sequence of Valsa Canker Pathogens Uncovers a Specific Adaption of Colonization on Woody Bark.</title>
        <authorList>
            <person name="Yin Z."/>
            <person name="Liu H."/>
            <person name="Gao X."/>
            <person name="Li Z."/>
            <person name="Song N."/>
            <person name="Ke X."/>
            <person name="Dai Q."/>
            <person name="Wu Y."/>
            <person name="Sun Y."/>
            <person name="Xu J.-R."/>
            <person name="Kang Z.K."/>
            <person name="Wang L."/>
            <person name="Huang L."/>
        </authorList>
    </citation>
    <scope>NUCLEOTIDE SEQUENCE [LARGE SCALE GENOMIC DNA]</scope>
    <source>
        <strain evidence="6">SXYL134</strain>
    </source>
</reference>
<accession>A0A194UW53</accession>
<dbReference type="InterPro" id="IPR036291">
    <property type="entry name" value="NAD(P)-bd_dom_sf"/>
</dbReference>
<evidence type="ECO:0000256" key="1">
    <source>
        <dbReference type="ARBA" id="ARBA00008072"/>
    </source>
</evidence>
<evidence type="ECO:0000256" key="3">
    <source>
        <dbReference type="SAM" id="MobiDB-lite"/>
    </source>
</evidence>
<dbReference type="InterPro" id="IPR013154">
    <property type="entry name" value="ADH-like_N"/>
</dbReference>
<sequence>MIDGWTVLRKLSRRKKTQASTNGINGTTATTATTGTNTKTNTHSNDTVTPETMKQVAVPDTQTILLLYGPKQPYKLVEDYPVPKIQSESEVLVKTRAIGLNPIDWKAPDFNFAIPELPYISGRELSGDVCQVSGTSSRLQVGDRVIAISTDYRDPRKAAYQEFVVTFDYNAVRLPPSLSYEEGSTLGVAFVAASLALGVCMGVDFSDVANGPDLLKIVKTVDPDSIPEDVRVESLSGISERERAKPGDWIAVWGGSATSANLIVQLARVAGLKVATIVDSAKHGLRISNHKSIRPDLMIDSHDPQRAVEILRANVRDELRFGIDTRGKDTAAKLLEALTNKGTSRGSEPPSPPATPRTSPSLSAHLIGLTGLPKPGATEEVVMHSVPIKLFHEVPAVGHALVTWLERLLEQGLVSPPEIIDIEEGLENVNSGLDRMRRGDISGGKLIVRLDDE</sequence>
<dbReference type="InterPro" id="IPR052585">
    <property type="entry name" value="Lipid_raft_assoc_Zn_ADH"/>
</dbReference>
<dbReference type="Proteomes" id="UP000078576">
    <property type="component" value="Unassembled WGS sequence"/>
</dbReference>
<dbReference type="PANTHER" id="PTHR43482">
    <property type="entry name" value="PROTEIN AST1-RELATED"/>
    <property type="match status" value="1"/>
</dbReference>
<gene>
    <name evidence="5" type="ORF">VP1G_03140</name>
</gene>
<dbReference type="SUPFAM" id="SSF50129">
    <property type="entry name" value="GroES-like"/>
    <property type="match status" value="1"/>
</dbReference>
<dbReference type="Gene3D" id="3.90.180.10">
    <property type="entry name" value="Medium-chain alcohol dehydrogenases, catalytic domain"/>
    <property type="match status" value="1"/>
</dbReference>
<keyword evidence="6" id="KW-1185">Reference proteome</keyword>